<accession>A0A2K8SQC8</accession>
<dbReference type="Proteomes" id="UP000232003">
    <property type="component" value="Chromosome"/>
</dbReference>
<keyword evidence="2" id="KW-1185">Reference proteome</keyword>
<evidence type="ECO:0000313" key="1">
    <source>
        <dbReference type="EMBL" id="AUB37631.1"/>
    </source>
</evidence>
<sequence length="64" mass="7760">MCLQMRELISAEKSLDIVEIESEQYSNSLNFKLTTRRKFADFLSWHSRFWIVPDCRHKYILFMG</sequence>
<dbReference type="AlphaFoldDB" id="A0A2K8SQC8"/>
<name>A0A2K8SQC8_9NOSO</name>
<dbReference type="KEGG" id="nfl:COO91_03577"/>
<protein>
    <submittedName>
        <fullName evidence="1">Uncharacterized protein</fullName>
    </submittedName>
</protein>
<proteinExistence type="predicted"/>
<gene>
    <name evidence="1" type="ORF">COO91_03577</name>
</gene>
<organism evidence="1 2">
    <name type="scientific">Nostoc flagelliforme CCNUN1</name>
    <dbReference type="NCBI Taxonomy" id="2038116"/>
    <lineage>
        <taxon>Bacteria</taxon>
        <taxon>Bacillati</taxon>
        <taxon>Cyanobacteriota</taxon>
        <taxon>Cyanophyceae</taxon>
        <taxon>Nostocales</taxon>
        <taxon>Nostocaceae</taxon>
        <taxon>Nostoc</taxon>
    </lineage>
</organism>
<reference evidence="1 2" key="1">
    <citation type="submission" date="2017-11" db="EMBL/GenBank/DDBJ databases">
        <title>Complete genome of a free-living desiccation-tolerant cyanobacterium and its photosynthetic adaptation to extreme terrestrial habitat.</title>
        <authorList>
            <person name="Shang J."/>
        </authorList>
    </citation>
    <scope>NUCLEOTIDE SEQUENCE [LARGE SCALE GENOMIC DNA]</scope>
    <source>
        <strain evidence="1 2">CCNUN1</strain>
    </source>
</reference>
<evidence type="ECO:0000313" key="2">
    <source>
        <dbReference type="Proteomes" id="UP000232003"/>
    </source>
</evidence>
<dbReference type="EMBL" id="CP024785">
    <property type="protein sequence ID" value="AUB37631.1"/>
    <property type="molecule type" value="Genomic_DNA"/>
</dbReference>